<organism evidence="1 2">
    <name type="scientific">Bauhinia variegata</name>
    <name type="common">Purple orchid tree</name>
    <name type="synonym">Phanera variegata</name>
    <dbReference type="NCBI Taxonomy" id="167791"/>
    <lineage>
        <taxon>Eukaryota</taxon>
        <taxon>Viridiplantae</taxon>
        <taxon>Streptophyta</taxon>
        <taxon>Embryophyta</taxon>
        <taxon>Tracheophyta</taxon>
        <taxon>Spermatophyta</taxon>
        <taxon>Magnoliopsida</taxon>
        <taxon>eudicotyledons</taxon>
        <taxon>Gunneridae</taxon>
        <taxon>Pentapetalae</taxon>
        <taxon>rosids</taxon>
        <taxon>fabids</taxon>
        <taxon>Fabales</taxon>
        <taxon>Fabaceae</taxon>
        <taxon>Cercidoideae</taxon>
        <taxon>Cercideae</taxon>
        <taxon>Bauhiniinae</taxon>
        <taxon>Bauhinia</taxon>
    </lineage>
</organism>
<proteinExistence type="predicted"/>
<evidence type="ECO:0000313" key="1">
    <source>
        <dbReference type="EMBL" id="KAI4343617.1"/>
    </source>
</evidence>
<dbReference type="Proteomes" id="UP000828941">
    <property type="component" value="Chromosome 5"/>
</dbReference>
<dbReference type="EMBL" id="CM039430">
    <property type="protein sequence ID" value="KAI4343617.1"/>
    <property type="molecule type" value="Genomic_DNA"/>
</dbReference>
<comment type="caution">
    <text evidence="1">The sequence shown here is derived from an EMBL/GenBank/DDBJ whole genome shotgun (WGS) entry which is preliminary data.</text>
</comment>
<evidence type="ECO:0000313" key="2">
    <source>
        <dbReference type="Proteomes" id="UP000828941"/>
    </source>
</evidence>
<accession>A0ACB9P441</accession>
<reference evidence="1 2" key="1">
    <citation type="journal article" date="2022" name="DNA Res.">
        <title>Chromosomal-level genome assembly of the orchid tree Bauhinia variegata (Leguminosae; Cercidoideae) supports the allotetraploid origin hypothesis of Bauhinia.</title>
        <authorList>
            <person name="Zhong Y."/>
            <person name="Chen Y."/>
            <person name="Zheng D."/>
            <person name="Pang J."/>
            <person name="Liu Y."/>
            <person name="Luo S."/>
            <person name="Meng S."/>
            <person name="Qian L."/>
            <person name="Wei D."/>
            <person name="Dai S."/>
            <person name="Zhou R."/>
        </authorList>
    </citation>
    <scope>NUCLEOTIDE SEQUENCE [LARGE SCALE GENOMIC DNA]</scope>
    <source>
        <strain evidence="1">BV-YZ2020</strain>
    </source>
</reference>
<gene>
    <name evidence="1" type="ORF">L6164_010948</name>
</gene>
<keyword evidence="2" id="KW-1185">Reference proteome</keyword>
<name>A0ACB9P441_BAUVA</name>
<protein>
    <submittedName>
        <fullName evidence="1">Uncharacterized protein</fullName>
    </submittedName>
</protein>
<sequence>MFVRHAHYQTGITPLALVWKDEKCSQYVIDTDNKGQVPTQQQVVLELQEDGKLTTSDDPPVVFGYLDGSIRQQSGLQSGCLLGFAVGERGLVFWMASWRELMYNVLARSIELEFLLIVSPSVRHSPLRIDDLSGFFNLSADHENRPSDIEMDG</sequence>